<proteinExistence type="predicted"/>
<dbReference type="EMBL" id="MN857473">
    <property type="protein sequence ID" value="QOC54118.1"/>
    <property type="molecule type" value="Genomic_DNA"/>
</dbReference>
<protein>
    <submittedName>
        <fullName evidence="1">Uncharacterized protein</fullName>
    </submittedName>
</protein>
<gene>
    <name evidence="1" type="primary">S2B_gp004c</name>
</gene>
<accession>A0AAE7SYJ6</accession>
<sequence>MQIQTGRDPRAITGGVSAAALFDPESGQPVVYSSRTIGIPGTAMNAVLFDVDLTAVMTALVQLRGTWAATVVFETTIDETNWFSIAGLRPDSPASAPVSTSTANVVLAFSAIGRRLRARVSAYTSGAVESSVLLTDVPVVSLSNGRDLTLGSGNNVVGAVTLNPSTTGGCSVAKVRSAATTNMTLVKSSAGRVIGWRLYNNTASLRFVKFYNKASAPTTSDVPVFTLILKPNEVADFDTAYGTAFATGIGYSITGALADNDATAVAVDDVVGAIFFA</sequence>
<dbReference type="Proteomes" id="UP000827856">
    <property type="component" value="Segment"/>
</dbReference>
<evidence type="ECO:0000313" key="2">
    <source>
        <dbReference type="Proteomes" id="UP000827856"/>
    </source>
</evidence>
<organism evidence="1 2">
    <name type="scientific">Caulobacter phage S2B</name>
    <dbReference type="NCBI Taxonomy" id="2759120"/>
    <lineage>
        <taxon>Viruses</taxon>
        <taxon>Duplodnaviria</taxon>
        <taxon>Heunggongvirae</taxon>
        <taxon>Uroviricota</taxon>
        <taxon>Caudoviricetes</taxon>
        <taxon>Autographivirales</taxon>
        <taxon>Autographivirales incertae sedis</taxon>
        <taxon>Sumtervirus</taxon>
        <taxon>Sumtervirus S2B</taxon>
    </lineage>
</organism>
<evidence type="ECO:0000313" key="1">
    <source>
        <dbReference type="EMBL" id="QOC54118.1"/>
    </source>
</evidence>
<keyword evidence="2" id="KW-1185">Reference proteome</keyword>
<reference evidence="1" key="1">
    <citation type="submission" date="2019-12" db="EMBL/GenBank/DDBJ databases">
        <title>S2B, a lysogenic bacteriophage that infects Caulobacter crescentus.</title>
        <authorList>
            <person name="Ely B."/>
            <person name="Berrios L."/>
            <person name="Thomas Q."/>
        </authorList>
    </citation>
    <scope>NUCLEOTIDE SEQUENCE</scope>
</reference>
<name>A0AAE7SYJ6_9CAUD</name>